<feature type="domain" description="Phage tail collar" evidence="1">
    <location>
        <begin position="8"/>
        <end position="64"/>
    </location>
</feature>
<dbReference type="InterPro" id="IPR037053">
    <property type="entry name" value="Phage_tail_collar_dom_sf"/>
</dbReference>
<accession>A0A375IF79</accession>
<reference evidence="2 3" key="1">
    <citation type="submission" date="2018-01" db="EMBL/GenBank/DDBJ databases">
        <authorList>
            <person name="Gaut B.S."/>
            <person name="Morton B.R."/>
            <person name="Clegg M.T."/>
            <person name="Duvall M.R."/>
        </authorList>
    </citation>
    <scope>NUCLEOTIDE SEQUENCE [LARGE SCALE GENOMIC DNA]</scope>
    <source>
        <strain evidence="2">Cupriavidus taiwanensis LMG 19425</strain>
    </source>
</reference>
<evidence type="ECO:0000313" key="3">
    <source>
        <dbReference type="Proteomes" id="UP000255505"/>
    </source>
</evidence>
<dbReference type="EMBL" id="LT991976">
    <property type="protein sequence ID" value="SPK72219.1"/>
    <property type="molecule type" value="Genomic_DNA"/>
</dbReference>
<evidence type="ECO:0000259" key="1">
    <source>
        <dbReference type="Pfam" id="PF07484"/>
    </source>
</evidence>
<gene>
    <name evidence="2" type="ORF">CT19425_60337</name>
</gene>
<dbReference type="InterPro" id="IPR011083">
    <property type="entry name" value="Phage_tail_collar_dom"/>
</dbReference>
<name>A0A375IF79_9BURK</name>
<dbReference type="AlphaFoldDB" id="A0A375IF79"/>
<dbReference type="Gene3D" id="3.90.1340.10">
    <property type="entry name" value="Phage tail collar domain"/>
    <property type="match status" value="1"/>
</dbReference>
<dbReference type="Pfam" id="PF07484">
    <property type="entry name" value="Collar"/>
    <property type="match status" value="1"/>
</dbReference>
<proteinExistence type="predicted"/>
<evidence type="ECO:0000313" key="2">
    <source>
        <dbReference type="EMBL" id="SPK72219.1"/>
    </source>
</evidence>
<organism evidence="2 3">
    <name type="scientific">Cupriavidus taiwanensis</name>
    <dbReference type="NCBI Taxonomy" id="164546"/>
    <lineage>
        <taxon>Bacteria</taxon>
        <taxon>Pseudomonadati</taxon>
        <taxon>Pseudomonadota</taxon>
        <taxon>Betaproteobacteria</taxon>
        <taxon>Burkholderiales</taxon>
        <taxon>Burkholderiaceae</taxon>
        <taxon>Cupriavidus</taxon>
    </lineage>
</organism>
<dbReference type="Proteomes" id="UP000255505">
    <property type="component" value="Chromosome I"/>
</dbReference>
<sequence>MIVDQYLGEIRLCAFDFAPKGWALCNGALLSIAQNQALFSLLGTQYGGNGTTNFALPDLRGRTPLHRDSGGIAQGQMAGVETVTLTTAQVPAHSHPFNVSSSPATALNVGVSQDRVLAASNLYNASDPSVSGPGQPLYGTPDSLAPLLDEACGSSGGGQPHDNMQPSLVLNYIISLAGIYPGRG</sequence>
<protein>
    <recommendedName>
        <fullName evidence="1">Phage tail collar domain-containing protein</fullName>
    </recommendedName>
</protein>
<dbReference type="SUPFAM" id="SSF88874">
    <property type="entry name" value="Receptor-binding domain of short tail fibre protein gp12"/>
    <property type="match status" value="1"/>
</dbReference>